<dbReference type="Gene3D" id="3.90.350.10">
    <property type="entry name" value="Transposase Inhibitor Protein From Tn5, Chain A, domain 1"/>
    <property type="match status" value="1"/>
</dbReference>
<dbReference type="GO" id="GO:0006313">
    <property type="term" value="P:DNA transposition"/>
    <property type="evidence" value="ECO:0007669"/>
    <property type="project" value="InterPro"/>
</dbReference>
<dbReference type="InterPro" id="IPR047952">
    <property type="entry name" value="Transpos_IS4"/>
</dbReference>
<evidence type="ECO:0000313" key="6">
    <source>
        <dbReference type="EMBL" id="MDG4515822.1"/>
    </source>
</evidence>
<evidence type="ECO:0000256" key="4">
    <source>
        <dbReference type="ARBA" id="ARBA00023172"/>
    </source>
</evidence>
<dbReference type="PANTHER" id="PTHR33258:SF1">
    <property type="entry name" value="TRANSPOSASE INSL FOR INSERTION SEQUENCE ELEMENT IS186A-RELATED"/>
    <property type="match status" value="1"/>
</dbReference>
<evidence type="ECO:0000313" key="7">
    <source>
        <dbReference type="Proteomes" id="UP001152877"/>
    </source>
</evidence>
<comment type="similarity">
    <text evidence="1">Belongs to the transposase 11 family.</text>
</comment>
<dbReference type="InterPro" id="IPR002559">
    <property type="entry name" value="Transposase_11"/>
</dbReference>
<keyword evidence="2" id="KW-0815">Transposition</keyword>
<dbReference type="SUPFAM" id="SSF53098">
    <property type="entry name" value="Ribonuclease H-like"/>
    <property type="match status" value="1"/>
</dbReference>
<reference evidence="6" key="1">
    <citation type="submission" date="2022-07" db="EMBL/GenBank/DDBJ databases">
        <title>Whole Genome Sequencing of Streptococcus suis.</title>
        <authorList>
            <person name="Dai X."/>
            <person name="Huang J."/>
            <person name="Wang L."/>
        </authorList>
    </citation>
    <scope>NUCLEOTIDE SEQUENCE</scope>
    <source>
        <strain evidence="6">HDJ11</strain>
    </source>
</reference>
<dbReference type="GO" id="GO:0003677">
    <property type="term" value="F:DNA binding"/>
    <property type="evidence" value="ECO:0007669"/>
    <property type="project" value="UniProtKB-KW"/>
</dbReference>
<protein>
    <submittedName>
        <fullName evidence="6">IS4 family transposase</fullName>
    </submittedName>
</protein>
<keyword evidence="3" id="KW-0238">DNA-binding</keyword>
<dbReference type="RefSeq" id="WP_277948317.1">
    <property type="nucleotide sequence ID" value="NZ_JANFMI010000004.1"/>
</dbReference>
<proteinExistence type="inferred from homology"/>
<dbReference type="PANTHER" id="PTHR33258">
    <property type="entry name" value="TRANSPOSASE INSL FOR INSERTION SEQUENCE ELEMENT IS186A-RELATED"/>
    <property type="match status" value="1"/>
</dbReference>
<accession>A0A9X4RTH9</accession>
<dbReference type="NCBIfam" id="NF033592">
    <property type="entry name" value="transpos_IS4_1"/>
    <property type="match status" value="1"/>
</dbReference>
<dbReference type="InterPro" id="IPR012337">
    <property type="entry name" value="RNaseH-like_sf"/>
</dbReference>
<dbReference type="EMBL" id="JANFMI010000004">
    <property type="protein sequence ID" value="MDG4515822.1"/>
    <property type="molecule type" value="Genomic_DNA"/>
</dbReference>
<feature type="non-terminal residue" evidence="6">
    <location>
        <position position="367"/>
    </location>
</feature>
<dbReference type="Pfam" id="PF01609">
    <property type="entry name" value="DDE_Tnp_1"/>
    <property type="match status" value="1"/>
</dbReference>
<dbReference type="GO" id="GO:0004803">
    <property type="term" value="F:transposase activity"/>
    <property type="evidence" value="ECO:0007669"/>
    <property type="project" value="InterPro"/>
</dbReference>
<evidence type="ECO:0000256" key="1">
    <source>
        <dbReference type="ARBA" id="ARBA00010075"/>
    </source>
</evidence>
<feature type="domain" description="Transposase IS4-like" evidence="5">
    <location>
        <begin position="100"/>
        <end position="351"/>
    </location>
</feature>
<dbReference type="AlphaFoldDB" id="A0A9X4RTH9"/>
<evidence type="ECO:0000256" key="2">
    <source>
        <dbReference type="ARBA" id="ARBA00022578"/>
    </source>
</evidence>
<evidence type="ECO:0000256" key="3">
    <source>
        <dbReference type="ARBA" id="ARBA00023125"/>
    </source>
</evidence>
<organism evidence="6 7">
    <name type="scientific">Streptococcus suis</name>
    <dbReference type="NCBI Taxonomy" id="1307"/>
    <lineage>
        <taxon>Bacteria</taxon>
        <taxon>Bacillati</taxon>
        <taxon>Bacillota</taxon>
        <taxon>Bacilli</taxon>
        <taxon>Lactobacillales</taxon>
        <taxon>Streptococcaceae</taxon>
        <taxon>Streptococcus</taxon>
    </lineage>
</organism>
<keyword evidence="4" id="KW-0233">DNA recombination</keyword>
<comment type="caution">
    <text evidence="6">The sequence shown here is derived from an EMBL/GenBank/DDBJ whole genome shotgun (WGS) entry which is preliminary data.</text>
</comment>
<sequence length="367" mass="43071">MLDQIKAHLLDSINDIVSSANQFVLHPEKDFSRQSQLTMKTMIQAILTMGGNTLAKELLDLDLPVSQSAFVQRRYQIKHQAFKTLFRDITSKIPISDNLPILAVDGSDVILPRNRFDKTTSFQTGPHHTPYNLIHINALYNLEQEMYHDLRIQDNREVDERAAFIDMMKNSSFKQALVIMDRGYESYNVMAHCQERNWSYIIRIRDGNHSMKSGFNLPDTPCFDEKFDLNICRKQTNEMKQQYQNFPNHYRCLPNHTSFDFLPSSSRKSDPVQFYELHFRMVRLEIKPGFFETLVTNTDYSPEKLKDLYAYRWGIETSFRDLKYSIGLTHFHAKKKEGILQEIYARFINFNVCKWLTSHVAIKTSKL</sequence>
<evidence type="ECO:0000259" key="5">
    <source>
        <dbReference type="Pfam" id="PF01609"/>
    </source>
</evidence>
<dbReference type="Proteomes" id="UP001152877">
    <property type="component" value="Unassembled WGS sequence"/>
</dbReference>
<gene>
    <name evidence="6" type="ORF">NOL11_02360</name>
</gene>
<name>A0A9X4RTH9_STRSU</name>